<dbReference type="Pfam" id="PF07332">
    <property type="entry name" value="Phage_holin_3_6"/>
    <property type="match status" value="1"/>
</dbReference>
<evidence type="ECO:0000313" key="4">
    <source>
        <dbReference type="Proteomes" id="UP000465031"/>
    </source>
</evidence>
<feature type="region of interest" description="Disordered" evidence="1">
    <location>
        <begin position="35"/>
        <end position="122"/>
    </location>
</feature>
<feature type="transmembrane region" description="Helical" evidence="2">
    <location>
        <begin position="223"/>
        <end position="248"/>
    </location>
</feature>
<reference evidence="4" key="1">
    <citation type="submission" date="2019-12" db="EMBL/GenBank/DDBJ databases">
        <title>Complete and draft genome sequences of new strains and members of some known species of the genus Rathayibacter isolated from plants.</title>
        <authorList>
            <person name="Tarlachkov S.V."/>
            <person name="Starodumova I.P."/>
            <person name="Dorofeeva L.V."/>
            <person name="Prisyazhnaya N.V."/>
            <person name="Leyn S."/>
            <person name="Zlamal J."/>
            <person name="Elan M."/>
            <person name="Osterman A.L."/>
            <person name="Nadler S."/>
            <person name="Subbotin S.A."/>
            <person name="Evtushenko L.I."/>
        </authorList>
    </citation>
    <scope>NUCLEOTIDE SEQUENCE [LARGE SCALE GENOMIC DNA]</scope>
    <source>
        <strain evidence="4">VKM Ac-2761</strain>
    </source>
</reference>
<sequence>MVVPPSLIDGTTVGPLTARRLNTPGGLLGALPSWQYSRSRSGGGSRAVGRSRRPVARGARPVAVARRRAVIRPAPPGSLHPDRRSHWPGRRPPPARPDRRGEGREGGSERSDRRSRVRCPRPLGVRHRRIELVRTRLRADRADPGPAGNVARRHFPPERLPAVSGVPGVPRSSEPTPDERAGSTSLGDLLGEVSRDLSTLIRQEMALAKAELKESAGKAGKGAGLLGGAGYAALMAVLFLSIALWWSLGTLIGNGWSGVVVAVIWGVVAAILFAVGRRSLKQVDGVPETVDTLKKIPDTLKPNGARR</sequence>
<evidence type="ECO:0008006" key="5">
    <source>
        <dbReference type="Google" id="ProtNLM"/>
    </source>
</evidence>
<dbReference type="EMBL" id="CP047186">
    <property type="protein sequence ID" value="QHC54351.1"/>
    <property type="molecule type" value="Genomic_DNA"/>
</dbReference>
<evidence type="ECO:0000256" key="2">
    <source>
        <dbReference type="SAM" id="Phobius"/>
    </source>
</evidence>
<keyword evidence="2" id="KW-0472">Membrane</keyword>
<protein>
    <recommendedName>
        <fullName evidence="5">Superfamily III holin-X</fullName>
    </recommendedName>
</protein>
<proteinExistence type="predicted"/>
<name>A0AAE6V6I0_9MICO</name>
<gene>
    <name evidence="3" type="ORF">GSU10_00840</name>
</gene>
<feature type="compositionally biased region" description="Basic and acidic residues" evidence="1">
    <location>
        <begin position="96"/>
        <end position="114"/>
    </location>
</feature>
<keyword evidence="2" id="KW-0812">Transmembrane</keyword>
<dbReference type="Proteomes" id="UP000465031">
    <property type="component" value="Chromosome"/>
</dbReference>
<dbReference type="AlphaFoldDB" id="A0AAE6V6I0"/>
<organism evidence="3 4">
    <name type="scientific">Rathayibacter tanaceti</name>
    <dbReference type="NCBI Taxonomy" id="1671680"/>
    <lineage>
        <taxon>Bacteria</taxon>
        <taxon>Bacillati</taxon>
        <taxon>Actinomycetota</taxon>
        <taxon>Actinomycetes</taxon>
        <taxon>Micrococcales</taxon>
        <taxon>Microbacteriaceae</taxon>
        <taxon>Rathayibacter</taxon>
    </lineage>
</organism>
<evidence type="ECO:0000256" key="1">
    <source>
        <dbReference type="SAM" id="MobiDB-lite"/>
    </source>
</evidence>
<dbReference type="KEGG" id="rte:GSU10_00840"/>
<feature type="transmembrane region" description="Helical" evidence="2">
    <location>
        <begin position="254"/>
        <end position="275"/>
    </location>
</feature>
<evidence type="ECO:0000313" key="3">
    <source>
        <dbReference type="EMBL" id="QHC54351.1"/>
    </source>
</evidence>
<feature type="region of interest" description="Disordered" evidence="1">
    <location>
        <begin position="137"/>
        <end position="186"/>
    </location>
</feature>
<keyword evidence="2" id="KW-1133">Transmembrane helix</keyword>
<dbReference type="InterPro" id="IPR009937">
    <property type="entry name" value="Phage_holin_3_6"/>
</dbReference>
<accession>A0AAE6V6I0</accession>